<reference evidence="3 4" key="2">
    <citation type="submission" date="2017-10" db="EMBL/GenBank/DDBJ databases">
        <title>Genome analyses suggest a sexual origin of heterokaryosis in a supposedly ancient asexual fungus.</title>
        <authorList>
            <person name="Corradi N."/>
            <person name="Sedzielewska K."/>
            <person name="Noel J."/>
            <person name="Charron P."/>
            <person name="Farinelli L."/>
            <person name="Marton T."/>
            <person name="Kruger M."/>
            <person name="Pelin A."/>
            <person name="Brachmann A."/>
            <person name="Corradi N."/>
        </authorList>
    </citation>
    <scope>NUCLEOTIDE SEQUENCE [LARGE SCALE GENOMIC DNA]</scope>
    <source>
        <strain evidence="3 4">A1</strain>
    </source>
</reference>
<dbReference type="PANTHER" id="PTHR14499">
    <property type="entry name" value="POTASSIUM CHANNEL TETRAMERIZATION DOMAIN-CONTAINING"/>
    <property type="match status" value="1"/>
</dbReference>
<protein>
    <recommendedName>
        <fullName evidence="1">BTB domain-containing protein</fullName>
    </recommendedName>
</protein>
<dbReference type="OrthoDB" id="2333377at2759"/>
<dbReference type="CDD" id="cd18316">
    <property type="entry name" value="BTB_POZ_KCTD-like"/>
    <property type="match status" value="1"/>
</dbReference>
<organism evidence="3 4">
    <name type="scientific">Rhizophagus irregularis</name>
    <dbReference type="NCBI Taxonomy" id="588596"/>
    <lineage>
        <taxon>Eukaryota</taxon>
        <taxon>Fungi</taxon>
        <taxon>Fungi incertae sedis</taxon>
        <taxon>Mucoromycota</taxon>
        <taxon>Glomeromycotina</taxon>
        <taxon>Glomeromycetes</taxon>
        <taxon>Glomerales</taxon>
        <taxon>Glomeraceae</taxon>
        <taxon>Rhizophagus</taxon>
    </lineage>
</organism>
<evidence type="ECO:0000313" key="4">
    <source>
        <dbReference type="Proteomes" id="UP000232688"/>
    </source>
</evidence>
<dbReference type="Proteomes" id="UP000232688">
    <property type="component" value="Unassembled WGS sequence"/>
</dbReference>
<dbReference type="PROSITE" id="PS50097">
    <property type="entry name" value="BTB"/>
    <property type="match status" value="1"/>
</dbReference>
<dbReference type="Gene3D" id="3.30.710.10">
    <property type="entry name" value="Potassium Channel Kv1.1, Chain A"/>
    <property type="match status" value="1"/>
</dbReference>
<dbReference type="InterPro" id="IPR000210">
    <property type="entry name" value="BTB/POZ_dom"/>
</dbReference>
<evidence type="ECO:0000313" key="3">
    <source>
        <dbReference type="EMBL" id="PKC72729.1"/>
    </source>
</evidence>
<dbReference type="AlphaFoldDB" id="A0A2I1ED19"/>
<sequence length="287" mass="33089">MPKNNVIFNVGGTKFEISEDLVKKYPNNELYSLFSSTSSKNEIFIDHNPLAFSVILDYLRYGKLLVPGNVAKEVIELQLKEFRIPYDNIVEDDNEEDNLPSYESIIGEFSAPYKDYKNSLKDTVINNAIKRLDTLIQDVILPYLKRHAKRGHQQVTFYLTPNVVTSKNITTELEHLTDPHEWIYLPYSSQSHSNRSFNSSFSYSTSSSKFFNSDKKEEVNDNEEDLPDIQFLLQSNNLKKLQDFILAKSGVKKVVAKQVEVSCRTENEFGLFFTKSFEIIQIDVIIV</sequence>
<name>A0A2I1ED19_9GLOM</name>
<accession>A0A2I1ED19</accession>
<comment type="caution">
    <text evidence="3">The sequence shown here is derived from an EMBL/GenBank/DDBJ whole genome shotgun (WGS) entry which is preliminary data.</text>
</comment>
<evidence type="ECO:0000313" key="2">
    <source>
        <dbReference type="EMBL" id="CAB5382066.1"/>
    </source>
</evidence>
<dbReference type="EMBL" id="LLXH01000115">
    <property type="protein sequence ID" value="PKC72729.1"/>
    <property type="molecule type" value="Genomic_DNA"/>
</dbReference>
<evidence type="ECO:0000259" key="1">
    <source>
        <dbReference type="PROSITE" id="PS50097"/>
    </source>
</evidence>
<gene>
    <name evidence="2" type="ORF">CHRIB12_LOCUS17810</name>
    <name evidence="3" type="ORF">RhiirA1_438065</name>
</gene>
<feature type="domain" description="BTB" evidence="1">
    <location>
        <begin position="4"/>
        <end position="68"/>
    </location>
</feature>
<dbReference type="EMBL" id="CAGKOT010000045">
    <property type="protein sequence ID" value="CAB5382066.1"/>
    <property type="molecule type" value="Genomic_DNA"/>
</dbReference>
<dbReference type="Proteomes" id="UP000684084">
    <property type="component" value="Unassembled WGS sequence"/>
</dbReference>
<proteinExistence type="predicted"/>
<dbReference type="InterPro" id="IPR011333">
    <property type="entry name" value="SKP1/BTB/POZ_sf"/>
</dbReference>
<dbReference type="PANTHER" id="PTHR14499:SF136">
    <property type="entry name" value="GH08630P"/>
    <property type="match status" value="1"/>
</dbReference>
<reference evidence="3 4" key="1">
    <citation type="submission" date="2017-10" db="EMBL/GenBank/DDBJ databases">
        <title>Extensive intraspecific genome diversity in a model arbuscular mycorrhizal fungus.</title>
        <authorList>
            <person name="Chen E.C.H."/>
            <person name="Morin E."/>
            <person name="Baudet D."/>
            <person name="Noel J."/>
            <person name="Ndikumana S."/>
            <person name="Charron P."/>
            <person name="St-Onge C."/>
            <person name="Giorgi J."/>
            <person name="Grigoriev I.V."/>
            <person name="Roux C."/>
            <person name="Martin F.M."/>
            <person name="Corradi N."/>
        </authorList>
    </citation>
    <scope>NUCLEOTIDE SEQUENCE [LARGE SCALE GENOMIC DNA]</scope>
    <source>
        <strain evidence="3 4">A1</strain>
    </source>
</reference>
<dbReference type="Pfam" id="PF02214">
    <property type="entry name" value="BTB_2"/>
    <property type="match status" value="1"/>
</dbReference>
<dbReference type="VEuPathDB" id="FungiDB:RhiirA1_438065"/>
<reference evidence="2" key="3">
    <citation type="submission" date="2020-05" db="EMBL/GenBank/DDBJ databases">
        <authorList>
            <person name="Rincon C."/>
            <person name="Sanders R I."/>
            <person name="Robbins C."/>
            <person name="Chaturvedi A."/>
        </authorList>
    </citation>
    <scope>NUCLEOTIDE SEQUENCE</scope>
    <source>
        <strain evidence="2">CHB12</strain>
    </source>
</reference>
<dbReference type="GO" id="GO:0051260">
    <property type="term" value="P:protein homooligomerization"/>
    <property type="evidence" value="ECO:0007669"/>
    <property type="project" value="InterPro"/>
</dbReference>
<dbReference type="SUPFAM" id="SSF54695">
    <property type="entry name" value="POZ domain"/>
    <property type="match status" value="1"/>
</dbReference>
<dbReference type="InterPro" id="IPR003131">
    <property type="entry name" value="T1-type_BTB"/>
</dbReference>
<dbReference type="VEuPathDB" id="FungiDB:FUN_008346"/>
<dbReference type="VEuPathDB" id="FungiDB:RhiirFUN_008709"/>